<keyword evidence="2" id="KW-1185">Reference proteome</keyword>
<name>A0A026VV44_OOCBI</name>
<gene>
    <name evidence="1" type="ORF">X777_15670</name>
</gene>
<reference evidence="1 2" key="1">
    <citation type="journal article" date="2014" name="Curr. Biol.">
        <title>The genome of the clonal raider ant Cerapachys biroi.</title>
        <authorList>
            <person name="Oxley P.R."/>
            <person name="Ji L."/>
            <person name="Fetter-Pruneda I."/>
            <person name="McKenzie S.K."/>
            <person name="Li C."/>
            <person name="Hu H."/>
            <person name="Zhang G."/>
            <person name="Kronauer D.J."/>
        </authorList>
    </citation>
    <scope>NUCLEOTIDE SEQUENCE [LARGE SCALE GENOMIC DNA]</scope>
</reference>
<dbReference type="Proteomes" id="UP000053097">
    <property type="component" value="Unassembled WGS sequence"/>
</dbReference>
<organism evidence="1 2">
    <name type="scientific">Ooceraea biroi</name>
    <name type="common">Clonal raider ant</name>
    <name type="synonym">Cerapachys biroi</name>
    <dbReference type="NCBI Taxonomy" id="2015173"/>
    <lineage>
        <taxon>Eukaryota</taxon>
        <taxon>Metazoa</taxon>
        <taxon>Ecdysozoa</taxon>
        <taxon>Arthropoda</taxon>
        <taxon>Hexapoda</taxon>
        <taxon>Insecta</taxon>
        <taxon>Pterygota</taxon>
        <taxon>Neoptera</taxon>
        <taxon>Endopterygota</taxon>
        <taxon>Hymenoptera</taxon>
        <taxon>Apocrita</taxon>
        <taxon>Aculeata</taxon>
        <taxon>Formicoidea</taxon>
        <taxon>Formicidae</taxon>
        <taxon>Dorylinae</taxon>
        <taxon>Ooceraea</taxon>
    </lineage>
</organism>
<proteinExistence type="predicted"/>
<dbReference type="EMBL" id="KK107816">
    <property type="protein sequence ID" value="EZA47550.1"/>
    <property type="molecule type" value="Genomic_DNA"/>
</dbReference>
<evidence type="ECO:0000313" key="1">
    <source>
        <dbReference type="EMBL" id="EZA47550.1"/>
    </source>
</evidence>
<dbReference type="AlphaFoldDB" id="A0A026VV44"/>
<protein>
    <recommendedName>
        <fullName evidence="3">DUF4817 domain-containing protein</fullName>
    </recommendedName>
</protein>
<evidence type="ECO:0000313" key="2">
    <source>
        <dbReference type="Proteomes" id="UP000053097"/>
    </source>
</evidence>
<evidence type="ECO:0008006" key="3">
    <source>
        <dbReference type="Google" id="ProtNLM"/>
    </source>
</evidence>
<sequence length="113" mass="13588">MYGRANGNCSKAQHFYQIFPQRRCPAIIIFISIHRRFRETGSFLPSIFNRECNKNIRTPAIEEQVIRRIEENPRFSMRQITLEMQNVSQLWRIMNKAFFLSQDAIINYHNNHQ</sequence>
<accession>A0A026VV44</accession>